<dbReference type="PRINTS" id="PR00778">
    <property type="entry name" value="HTHARSR"/>
</dbReference>
<dbReference type="AlphaFoldDB" id="A0A7Z7PNR8"/>
<reference evidence="1 2" key="1">
    <citation type="submission" date="2017-01" db="EMBL/GenBank/DDBJ databases">
        <authorList>
            <person name="Erauso G."/>
        </authorList>
    </citation>
    <scope>NUCLEOTIDE SEQUENCE [LARGE SCALE GENOMIC DNA]</scope>
    <source>
        <strain evidence="1">MESINF1</strain>
    </source>
</reference>
<dbReference type="InterPro" id="IPR036388">
    <property type="entry name" value="WH-like_DNA-bd_sf"/>
</dbReference>
<dbReference type="Gene3D" id="1.10.10.10">
    <property type="entry name" value="Winged helix-like DNA-binding domain superfamily/Winged helix DNA-binding domain"/>
    <property type="match status" value="1"/>
</dbReference>
<accession>A0A7Z7PNR8</accession>
<keyword evidence="2" id="KW-1185">Reference proteome</keyword>
<dbReference type="SUPFAM" id="SSF46785">
    <property type="entry name" value="Winged helix' DNA-binding domain"/>
    <property type="match status" value="1"/>
</dbReference>
<proteinExistence type="predicted"/>
<organism evidence="1 2">
    <name type="scientific">Mesotoga infera</name>
    <dbReference type="NCBI Taxonomy" id="1236046"/>
    <lineage>
        <taxon>Bacteria</taxon>
        <taxon>Thermotogati</taxon>
        <taxon>Thermotogota</taxon>
        <taxon>Thermotogae</taxon>
        <taxon>Kosmotogales</taxon>
        <taxon>Kosmotogaceae</taxon>
        <taxon>Mesotoga</taxon>
    </lineage>
</organism>
<gene>
    <name evidence="1" type="ORF">MESINF_0791</name>
</gene>
<evidence type="ECO:0000313" key="1">
    <source>
        <dbReference type="EMBL" id="SSC12240.1"/>
    </source>
</evidence>
<dbReference type="InterPro" id="IPR011991">
    <property type="entry name" value="ArsR-like_HTH"/>
</dbReference>
<dbReference type="KEGG" id="minf:MESINF_0791"/>
<protein>
    <submittedName>
        <fullName evidence="1">Bacterial regulatory protein, arsR family</fullName>
    </submittedName>
</protein>
<dbReference type="Proteomes" id="UP000250796">
    <property type="component" value="Chromosome MESINF"/>
</dbReference>
<evidence type="ECO:0000313" key="2">
    <source>
        <dbReference type="Proteomes" id="UP000250796"/>
    </source>
</evidence>
<name>A0A7Z7PNR8_9BACT</name>
<dbReference type="EMBL" id="LS974202">
    <property type="protein sequence ID" value="SSC12240.1"/>
    <property type="molecule type" value="Genomic_DNA"/>
</dbReference>
<dbReference type="GO" id="GO:0003700">
    <property type="term" value="F:DNA-binding transcription factor activity"/>
    <property type="evidence" value="ECO:0007669"/>
    <property type="project" value="InterPro"/>
</dbReference>
<sequence>MEMIAGYFEIYDLTMAIHFSLNTGPVEKVLKTLGVDYEPTKELIDFRDTLLQDSEWTTRMYTTFMDELGVMAPILFPIKQKMLDGMVVTIEESLNISDEGLQMIRDRFIQVLADRRLRVSYETLLKMLLEQPSEVARAIDTIEGISADTIWFINQLLFFPKTAMDFLVANTLKILKLYEKSGLRELNLKTIRNYFENQSSQKIKDAFLNYLDYYDIAPDESKPLYIALQNSVSRTNSGLMTYPTFHLLIMGLEEVTQDFSGRIPKEVRLQSLLKVLSDETRFRILKRLNFQPVPQKRLVEFTGLAKSTISYHMGLLFKSSLIDIDPFSNIVSVRKETLRKAAADIRNLLAIKEKKQ</sequence>
<dbReference type="InterPro" id="IPR036390">
    <property type="entry name" value="WH_DNA-bd_sf"/>
</dbReference>
<dbReference type="CDD" id="cd00090">
    <property type="entry name" value="HTH_ARSR"/>
    <property type="match status" value="1"/>
</dbReference>
<dbReference type="InterPro" id="IPR001845">
    <property type="entry name" value="HTH_ArsR_DNA-bd_dom"/>
</dbReference>